<dbReference type="GeneTree" id="ENSGT00940000163630"/>
<dbReference type="CDD" id="cd01650">
    <property type="entry name" value="RT_nLTR_like"/>
    <property type="match status" value="1"/>
</dbReference>
<protein>
    <recommendedName>
        <fullName evidence="1">Reverse transcriptase domain-containing protein</fullName>
    </recommendedName>
</protein>
<keyword evidence="3" id="KW-1185">Reference proteome</keyword>
<dbReference type="PANTHER" id="PTHR31635">
    <property type="entry name" value="REVERSE TRANSCRIPTASE DOMAIN-CONTAINING PROTEIN-RELATED"/>
    <property type="match status" value="1"/>
</dbReference>
<dbReference type="Proteomes" id="UP000265160">
    <property type="component" value="LG15"/>
</dbReference>
<evidence type="ECO:0000259" key="1">
    <source>
        <dbReference type="PROSITE" id="PS50878"/>
    </source>
</evidence>
<reference evidence="2 3" key="1">
    <citation type="journal article" date="2014" name="Nature">
        <title>The genomic substrate for adaptive radiation in African cichlid fish.</title>
        <authorList>
            <person name="Brawand D."/>
            <person name="Wagner C.E."/>
            <person name="Li Y.I."/>
            <person name="Malinsky M."/>
            <person name="Keller I."/>
            <person name="Fan S."/>
            <person name="Simakov O."/>
            <person name="Ng A.Y."/>
            <person name="Lim Z.W."/>
            <person name="Bezault E."/>
            <person name="Turner-Maier J."/>
            <person name="Johnson J."/>
            <person name="Alcazar R."/>
            <person name="Noh H.J."/>
            <person name="Russell P."/>
            <person name="Aken B."/>
            <person name="Alfoldi J."/>
            <person name="Amemiya C."/>
            <person name="Azzouzi N."/>
            <person name="Baroiller J.F."/>
            <person name="Barloy-Hubler F."/>
            <person name="Berlin A."/>
            <person name="Bloomquist R."/>
            <person name="Carleton K.L."/>
            <person name="Conte M.A."/>
            <person name="D'Cotta H."/>
            <person name="Eshel O."/>
            <person name="Gaffney L."/>
            <person name="Galibert F."/>
            <person name="Gante H.F."/>
            <person name="Gnerre S."/>
            <person name="Greuter L."/>
            <person name="Guyon R."/>
            <person name="Haddad N.S."/>
            <person name="Haerty W."/>
            <person name="Harris R.M."/>
            <person name="Hofmann H.A."/>
            <person name="Hourlier T."/>
            <person name="Hulata G."/>
            <person name="Jaffe D.B."/>
            <person name="Lara M."/>
            <person name="Lee A.P."/>
            <person name="MacCallum I."/>
            <person name="Mwaiko S."/>
            <person name="Nikaido M."/>
            <person name="Nishihara H."/>
            <person name="Ozouf-Costaz C."/>
            <person name="Penman D.J."/>
            <person name="Przybylski D."/>
            <person name="Rakotomanga M."/>
            <person name="Renn S.C.P."/>
            <person name="Ribeiro F.J."/>
            <person name="Ron M."/>
            <person name="Salzburger W."/>
            <person name="Sanchez-Pulido L."/>
            <person name="Santos M.E."/>
            <person name="Searle S."/>
            <person name="Sharpe T."/>
            <person name="Swofford R."/>
            <person name="Tan F.J."/>
            <person name="Williams L."/>
            <person name="Young S."/>
            <person name="Yin S."/>
            <person name="Okada N."/>
            <person name="Kocher T.D."/>
            <person name="Miska E.A."/>
            <person name="Lander E.S."/>
            <person name="Venkatesh B."/>
            <person name="Fernald R.D."/>
            <person name="Meyer A."/>
            <person name="Ponting C.P."/>
            <person name="Streelman J.T."/>
            <person name="Lindblad-Toh K."/>
            <person name="Seehausen O."/>
            <person name="Di Palma F."/>
        </authorList>
    </citation>
    <scope>NUCLEOTIDE SEQUENCE</scope>
</reference>
<dbReference type="AlphaFoldDB" id="A0A3P9CJ15"/>
<reference evidence="2" key="2">
    <citation type="submission" date="2025-08" db="UniProtKB">
        <authorList>
            <consortium name="Ensembl"/>
        </authorList>
    </citation>
    <scope>IDENTIFICATION</scope>
</reference>
<proteinExistence type="predicted"/>
<dbReference type="PANTHER" id="PTHR31635:SF196">
    <property type="entry name" value="REVERSE TRANSCRIPTASE DOMAIN-CONTAINING PROTEIN-RELATED"/>
    <property type="match status" value="1"/>
</dbReference>
<name>A0A3P9CJ15_9CICH</name>
<dbReference type="Pfam" id="PF00078">
    <property type="entry name" value="RVT_1"/>
    <property type="match status" value="1"/>
</dbReference>
<feature type="domain" description="Reverse transcriptase" evidence="1">
    <location>
        <begin position="70"/>
        <end position="284"/>
    </location>
</feature>
<dbReference type="Ensembl" id="ENSMZET00005022546.1">
    <property type="protein sequence ID" value="ENSMZEP00005021831.1"/>
    <property type="gene ID" value="ENSMZEG00005016362.1"/>
</dbReference>
<accession>A0A3P9CJ15</accession>
<organism evidence="2 3">
    <name type="scientific">Maylandia zebra</name>
    <name type="common">zebra mbuna</name>
    <dbReference type="NCBI Taxonomy" id="106582"/>
    <lineage>
        <taxon>Eukaryota</taxon>
        <taxon>Metazoa</taxon>
        <taxon>Chordata</taxon>
        <taxon>Craniata</taxon>
        <taxon>Vertebrata</taxon>
        <taxon>Euteleostomi</taxon>
        <taxon>Actinopterygii</taxon>
        <taxon>Neopterygii</taxon>
        <taxon>Teleostei</taxon>
        <taxon>Neoteleostei</taxon>
        <taxon>Acanthomorphata</taxon>
        <taxon>Ovalentaria</taxon>
        <taxon>Cichlomorphae</taxon>
        <taxon>Cichliformes</taxon>
        <taxon>Cichlidae</taxon>
        <taxon>African cichlids</taxon>
        <taxon>Pseudocrenilabrinae</taxon>
        <taxon>Haplochromini</taxon>
        <taxon>Maylandia</taxon>
        <taxon>Maylandia zebra complex</taxon>
    </lineage>
</organism>
<sequence>MHNFFTQFDLPNLSEEQKTALNSPITKTEVFKAIKSLRSGKSPGPDGFCCEFYKQFRDIIVEPLLDMFNHSFITGEFPQTLKEANISLILKKGKCPDLCGSYRPIALLNVDRKLLSKILATRLENFLPVLIREDQTGFIKGRNSATNVRRLLNAIVAFKQKSIDGLVLSLDAEKAFDRIEWSYLLYTLGKFGLGENFIKWVKVIYNNPQAAVLTNGLRSDYFNTHRGVMQGCPLSPLLFALAIEPLAEAIRATPTIRSLEIGQLCHKITLYADDILILLTNPVT</sequence>
<dbReference type="InterPro" id="IPR043502">
    <property type="entry name" value="DNA/RNA_pol_sf"/>
</dbReference>
<dbReference type="PROSITE" id="PS50878">
    <property type="entry name" value="RT_POL"/>
    <property type="match status" value="1"/>
</dbReference>
<dbReference type="InterPro" id="IPR000477">
    <property type="entry name" value="RT_dom"/>
</dbReference>
<evidence type="ECO:0000313" key="3">
    <source>
        <dbReference type="Proteomes" id="UP000265160"/>
    </source>
</evidence>
<evidence type="ECO:0000313" key="2">
    <source>
        <dbReference type="Ensembl" id="ENSMZEP00005021831.1"/>
    </source>
</evidence>
<reference evidence="2" key="3">
    <citation type="submission" date="2025-09" db="UniProtKB">
        <authorList>
            <consortium name="Ensembl"/>
        </authorList>
    </citation>
    <scope>IDENTIFICATION</scope>
</reference>
<dbReference type="SUPFAM" id="SSF56672">
    <property type="entry name" value="DNA/RNA polymerases"/>
    <property type="match status" value="1"/>
</dbReference>